<dbReference type="SUPFAM" id="SSF64288">
    <property type="entry name" value="Chorismate lyase-like"/>
    <property type="match status" value="1"/>
</dbReference>
<accession>A0ABW0R3K4</accession>
<sequence length="195" mass="22306">MVDMNSGIEQLMFYQLHRLLFDILMTTDGRTTDMLETMLGEKMTVHVLRQHQIDAADFDNVAELSGSPYYLRESILISDRSRFVVSHNIALVCSQYVPPVMFEALSAKQEGIGKTINDLGLQTSRKLSDCGWRALPEVVDLFGKPIELRFSASLGNERTPYKRYAIYFEGEAGIHLLEYFNPDIVRHRLLRDGGW</sequence>
<proteinExistence type="predicted"/>
<dbReference type="InterPro" id="IPR028978">
    <property type="entry name" value="Chorismate_lyase_/UTRA_dom_sf"/>
</dbReference>
<dbReference type="Gene3D" id="3.40.1410.10">
    <property type="entry name" value="Chorismate lyase-like"/>
    <property type="match status" value="1"/>
</dbReference>
<keyword evidence="2" id="KW-1185">Reference proteome</keyword>
<name>A0ABW0R3K4_9BACL</name>
<dbReference type="RefSeq" id="WP_378112345.1">
    <property type="nucleotide sequence ID" value="NZ_JBHSNC010000041.1"/>
</dbReference>
<gene>
    <name evidence="1" type="ORF">ACFPQ4_13270</name>
</gene>
<reference evidence="2" key="1">
    <citation type="journal article" date="2019" name="Int. J. Syst. Evol. Microbiol.">
        <title>The Global Catalogue of Microorganisms (GCM) 10K type strain sequencing project: providing services to taxonomists for standard genome sequencing and annotation.</title>
        <authorList>
            <consortium name="The Broad Institute Genomics Platform"/>
            <consortium name="The Broad Institute Genome Sequencing Center for Infectious Disease"/>
            <person name="Wu L."/>
            <person name="Ma J."/>
        </authorList>
    </citation>
    <scope>NUCLEOTIDE SEQUENCE [LARGE SCALE GENOMIC DNA]</scope>
    <source>
        <strain evidence="2">CGMCC 1.18578</strain>
    </source>
</reference>
<dbReference type="Proteomes" id="UP001596108">
    <property type="component" value="Unassembled WGS sequence"/>
</dbReference>
<comment type="caution">
    <text evidence="1">The sequence shown here is derived from an EMBL/GenBank/DDBJ whole genome shotgun (WGS) entry which is preliminary data.</text>
</comment>
<dbReference type="EMBL" id="JBHSNC010000041">
    <property type="protein sequence ID" value="MFC5530402.1"/>
    <property type="molecule type" value="Genomic_DNA"/>
</dbReference>
<evidence type="ECO:0000313" key="2">
    <source>
        <dbReference type="Proteomes" id="UP001596108"/>
    </source>
</evidence>
<protein>
    <submittedName>
        <fullName evidence="1">4-hydroxybenzoate synthetase</fullName>
    </submittedName>
</protein>
<evidence type="ECO:0000313" key="1">
    <source>
        <dbReference type="EMBL" id="MFC5530402.1"/>
    </source>
</evidence>
<organism evidence="1 2">
    <name type="scientific">Cohnella yongneupensis</name>
    <dbReference type="NCBI Taxonomy" id="425006"/>
    <lineage>
        <taxon>Bacteria</taxon>
        <taxon>Bacillati</taxon>
        <taxon>Bacillota</taxon>
        <taxon>Bacilli</taxon>
        <taxon>Bacillales</taxon>
        <taxon>Paenibacillaceae</taxon>
        <taxon>Cohnella</taxon>
    </lineage>
</organism>